<feature type="compositionally biased region" description="Polar residues" evidence="2">
    <location>
        <begin position="394"/>
        <end position="405"/>
    </location>
</feature>
<accession>F8P1I8</accession>
<dbReference type="InterPro" id="IPR025337">
    <property type="entry name" value="Questin_oxidase-like"/>
</dbReference>
<dbReference type="PANTHER" id="PTHR35870:SF1">
    <property type="entry name" value="PROTEIN, PUTATIVE (AFU_ORTHOLOGUE AFUA_5G03330)-RELATED"/>
    <property type="match status" value="1"/>
</dbReference>
<dbReference type="Pfam" id="PF14027">
    <property type="entry name" value="Questin_oxidase"/>
    <property type="match status" value="1"/>
</dbReference>
<dbReference type="Proteomes" id="UP000008064">
    <property type="component" value="Unassembled WGS sequence"/>
</dbReference>
<dbReference type="RefSeq" id="XP_007320257.1">
    <property type="nucleotide sequence ID" value="XM_007320195.1"/>
</dbReference>
<evidence type="ECO:0000256" key="2">
    <source>
        <dbReference type="SAM" id="MobiDB-lite"/>
    </source>
</evidence>
<dbReference type="OrthoDB" id="10004862at2759"/>
<evidence type="ECO:0008006" key="4">
    <source>
        <dbReference type="Google" id="ProtNLM"/>
    </source>
</evidence>
<keyword evidence="1" id="KW-0560">Oxidoreductase</keyword>
<dbReference type="EMBL" id="GL945436">
    <property type="protein sequence ID" value="EGO23017.1"/>
    <property type="molecule type" value="Genomic_DNA"/>
</dbReference>
<dbReference type="PANTHER" id="PTHR35870">
    <property type="entry name" value="PROTEIN, PUTATIVE (AFU_ORTHOLOGUE AFUA_5G03330)-RELATED"/>
    <property type="match status" value="1"/>
</dbReference>
<dbReference type="HOGENOM" id="CLU_019145_1_0_1"/>
<protein>
    <recommendedName>
        <fullName evidence="4">Oxidoreductase AflY</fullName>
    </recommendedName>
</protein>
<proteinExistence type="predicted"/>
<organism>
    <name type="scientific">Serpula lacrymans var. lacrymans (strain S7.9)</name>
    <name type="common">Dry rot fungus</name>
    <dbReference type="NCBI Taxonomy" id="578457"/>
    <lineage>
        <taxon>Eukaryota</taxon>
        <taxon>Fungi</taxon>
        <taxon>Dikarya</taxon>
        <taxon>Basidiomycota</taxon>
        <taxon>Agaricomycotina</taxon>
        <taxon>Agaricomycetes</taxon>
        <taxon>Agaricomycetidae</taxon>
        <taxon>Boletales</taxon>
        <taxon>Coniophorineae</taxon>
        <taxon>Serpulaceae</taxon>
        <taxon>Serpula</taxon>
    </lineage>
</organism>
<feature type="region of interest" description="Disordered" evidence="2">
    <location>
        <begin position="382"/>
        <end position="405"/>
    </location>
</feature>
<evidence type="ECO:0000313" key="3">
    <source>
        <dbReference type="EMBL" id="EGO23017.1"/>
    </source>
</evidence>
<sequence>MNGHTTAQLDTLFPAPSPPPNTQCPQRWYGVNHETTAALQKTLKKNHTKWHIFFNDRGFHNHIAHHTLALYALGASAPVIEAAYELDSRHQRALFESPEAITEENFIDHLGDEKFYKAYLTFFTNALLEKGAAATLEKFVFSDEYNYEAPNLKDGQSQPKMLVRFYDALMHTMIHVGYGLEFGLMGMVVEGLAQGAVHKGDAGIPLVEDTFKSLKSSGAVEVAAAAGRLASLTLEQKPFYTQCEGQPTTGTHAFSILQSMLADDRLTNIKAPQTLLSTHTEAMDKYGAIIAEHAASWTVDLSKPGELERKVEELSWVNAIFYAIGGLHLVTSSLFLPAVLAYLTPRAQVICLRTYFSSSLTWWVATGLARFDIPAFFSSTSTLPTPPRSSTAANPNPDTLPSATSPHAITPNPWLPIIQTTIVHPNDHLCKLQRTLAHFERVYGGRAPGYFKDSGLEGAEYLDGSLFVRAATLTADRLGWMREGQEKKSFSFEGFYAK</sequence>
<reference evidence="3" key="1">
    <citation type="submission" date="2011-04" db="EMBL/GenBank/DDBJ databases">
        <title>Evolution of plant cell wall degrading machinery underlies the functional diversity of forest fungi.</title>
        <authorList>
            <consortium name="US DOE Joint Genome Institute (JGI-PGF)"/>
            <person name="Eastwood D.C."/>
            <person name="Floudas D."/>
            <person name="Binder M."/>
            <person name="Majcherczyk A."/>
            <person name="Schneider P."/>
            <person name="Aerts A."/>
            <person name="Asiegbu F.O."/>
            <person name="Baker S.E."/>
            <person name="Barry K."/>
            <person name="Bendiksby M."/>
            <person name="Blumentritt M."/>
            <person name="Coutinho P.M."/>
            <person name="Cullen D."/>
            <person name="Cullen D."/>
            <person name="Gathman A."/>
            <person name="Goodell B."/>
            <person name="Henrissat B."/>
            <person name="Ihrmark K."/>
            <person name="Kauserud H."/>
            <person name="Kohler A."/>
            <person name="LaButti K."/>
            <person name="Lapidus A."/>
            <person name="Lavin J.L."/>
            <person name="Lee Y.-H."/>
            <person name="Lindquist E."/>
            <person name="Lilly W."/>
            <person name="Lucas S."/>
            <person name="Morin E."/>
            <person name="Murat C."/>
            <person name="Oguiza J.A."/>
            <person name="Park J."/>
            <person name="Pisabarro A.G."/>
            <person name="Riley R."/>
            <person name="Rosling A."/>
            <person name="Salamov A."/>
            <person name="Schmidt O."/>
            <person name="Schmutz J."/>
            <person name="Skrede I."/>
            <person name="Stenlid J."/>
            <person name="Wiebenga A."/>
            <person name="Xie X."/>
            <person name="Kues U."/>
            <person name="Hibbett D.S."/>
            <person name="Hoffmeister D."/>
            <person name="Hogberg N."/>
            <person name="Martin F."/>
            <person name="Grigoriev I.V."/>
            <person name="Watkinson S.C."/>
        </authorList>
    </citation>
    <scope>NUCLEOTIDE SEQUENCE</scope>
    <source>
        <strain evidence="3">S7.9</strain>
    </source>
</reference>
<evidence type="ECO:0000256" key="1">
    <source>
        <dbReference type="ARBA" id="ARBA00023002"/>
    </source>
</evidence>
<dbReference type="GO" id="GO:0016491">
    <property type="term" value="F:oxidoreductase activity"/>
    <property type="evidence" value="ECO:0007669"/>
    <property type="project" value="UniProtKB-KW"/>
</dbReference>
<name>F8P1I8_SERL9</name>
<feature type="region of interest" description="Disordered" evidence="2">
    <location>
        <begin position="1"/>
        <end position="22"/>
    </location>
</feature>
<gene>
    <name evidence="3" type="ORF">SERLADRAFT_409498</name>
</gene>
<dbReference type="GeneID" id="18812827"/>
<dbReference type="KEGG" id="sla:SERLADRAFT_409498"/>
<dbReference type="AlphaFoldDB" id="F8P1I8"/>
<feature type="compositionally biased region" description="Low complexity" evidence="2">
    <location>
        <begin position="382"/>
        <end position="393"/>
    </location>
</feature>